<feature type="binding site" evidence="4">
    <location>
        <position position="41"/>
    </location>
    <ligand>
        <name>Mg(2+)</name>
        <dbReference type="ChEBI" id="CHEBI:18420"/>
    </ligand>
</feature>
<dbReference type="PROSITE" id="PS51419">
    <property type="entry name" value="RAB"/>
    <property type="match status" value="1"/>
</dbReference>
<name>A0A9W7APE1_9STRA</name>
<feature type="binding site" evidence="3">
    <location>
        <position position="91"/>
    </location>
    <ligand>
        <name>GTP</name>
        <dbReference type="ChEBI" id="CHEBI:37565"/>
    </ligand>
</feature>
<dbReference type="InterPro" id="IPR006689">
    <property type="entry name" value="Small_GTPase_ARF/SAR"/>
</dbReference>
<evidence type="ECO:0000313" key="5">
    <source>
        <dbReference type="EMBL" id="GMH73072.1"/>
    </source>
</evidence>
<keyword evidence="6" id="KW-1185">Reference proteome</keyword>
<dbReference type="PRINTS" id="PR00449">
    <property type="entry name" value="RASTRNSFRMNG"/>
</dbReference>
<dbReference type="Gene3D" id="3.40.50.300">
    <property type="entry name" value="P-loop containing nucleotide triphosphate hydrolases"/>
    <property type="match status" value="1"/>
</dbReference>
<dbReference type="InterPro" id="IPR027417">
    <property type="entry name" value="P-loop_NTPase"/>
</dbReference>
<dbReference type="AlphaFoldDB" id="A0A9W7APE1"/>
<accession>A0A9W7APE1</accession>
<protein>
    <recommendedName>
        <fullName evidence="7">ADP-ribosylation factor-like protein 3</fullName>
    </recommendedName>
</protein>
<dbReference type="GO" id="GO:0003924">
    <property type="term" value="F:GTPase activity"/>
    <property type="evidence" value="ECO:0007669"/>
    <property type="project" value="InterPro"/>
</dbReference>
<dbReference type="InterPro" id="IPR024156">
    <property type="entry name" value="Small_GTPase_ARF"/>
</dbReference>
<proteinExistence type="predicted"/>
<keyword evidence="4" id="KW-0460">Magnesium</keyword>
<keyword evidence="1 3" id="KW-0547">Nucleotide-binding</keyword>
<feature type="binding site" evidence="4">
    <location>
        <position position="69"/>
    </location>
    <ligand>
        <name>Mg(2+)</name>
        <dbReference type="ChEBI" id="CHEBI:18420"/>
    </ligand>
</feature>
<dbReference type="SUPFAM" id="SSF52540">
    <property type="entry name" value="P-loop containing nucleoside triphosphate hydrolases"/>
    <property type="match status" value="1"/>
</dbReference>
<dbReference type="GO" id="GO:0005525">
    <property type="term" value="F:GTP binding"/>
    <property type="evidence" value="ECO:0007669"/>
    <property type="project" value="UniProtKB-KW"/>
</dbReference>
<keyword evidence="2 3" id="KW-0342">GTP-binding</keyword>
<dbReference type="Proteomes" id="UP001165082">
    <property type="component" value="Unassembled WGS sequence"/>
</dbReference>
<feature type="binding site" evidence="3">
    <location>
        <begin position="149"/>
        <end position="152"/>
    </location>
    <ligand>
        <name>GTP</name>
        <dbReference type="ChEBI" id="CHEBI:37565"/>
    </ligand>
</feature>
<gene>
    <name evidence="5" type="ORF">TrRE_jg11518</name>
</gene>
<dbReference type="Pfam" id="PF00025">
    <property type="entry name" value="Arf"/>
    <property type="match status" value="1"/>
</dbReference>
<evidence type="ECO:0000256" key="3">
    <source>
        <dbReference type="PIRSR" id="PIRSR606689-1"/>
    </source>
</evidence>
<comment type="caution">
    <text evidence="5">The sequence shown here is derived from an EMBL/GenBank/DDBJ whole genome shotgun (WGS) entry which is preliminary data.</text>
</comment>
<keyword evidence="4" id="KW-0479">Metal-binding</keyword>
<dbReference type="NCBIfam" id="TIGR00231">
    <property type="entry name" value="small_GTP"/>
    <property type="match status" value="1"/>
</dbReference>
<dbReference type="EMBL" id="BRXZ01002927">
    <property type="protein sequence ID" value="GMH73072.1"/>
    <property type="molecule type" value="Genomic_DNA"/>
</dbReference>
<feature type="binding site" evidence="3">
    <location>
        <begin position="34"/>
        <end position="41"/>
    </location>
    <ligand>
        <name>GTP</name>
        <dbReference type="ChEBI" id="CHEBI:37565"/>
    </ligand>
</feature>
<evidence type="ECO:0000256" key="4">
    <source>
        <dbReference type="PIRSR" id="PIRSR606689-2"/>
    </source>
</evidence>
<evidence type="ECO:0000256" key="2">
    <source>
        <dbReference type="ARBA" id="ARBA00023134"/>
    </source>
</evidence>
<organism evidence="5 6">
    <name type="scientific">Triparma retinervis</name>
    <dbReference type="NCBI Taxonomy" id="2557542"/>
    <lineage>
        <taxon>Eukaryota</taxon>
        <taxon>Sar</taxon>
        <taxon>Stramenopiles</taxon>
        <taxon>Ochrophyta</taxon>
        <taxon>Bolidophyceae</taxon>
        <taxon>Parmales</taxon>
        <taxon>Triparmaceae</taxon>
        <taxon>Triparma</taxon>
    </lineage>
</organism>
<evidence type="ECO:0000256" key="1">
    <source>
        <dbReference type="ARBA" id="ARBA00022741"/>
    </source>
</evidence>
<dbReference type="PROSITE" id="PS51417">
    <property type="entry name" value="ARF"/>
    <property type="match status" value="1"/>
</dbReference>
<dbReference type="SMART" id="SM00177">
    <property type="entry name" value="ARF"/>
    <property type="match status" value="1"/>
</dbReference>
<dbReference type="OrthoDB" id="442317at2759"/>
<dbReference type="PANTHER" id="PTHR11711">
    <property type="entry name" value="ADP RIBOSYLATION FACTOR-RELATED"/>
    <property type="match status" value="1"/>
</dbReference>
<dbReference type="InterPro" id="IPR005225">
    <property type="entry name" value="Small_GTP-bd"/>
</dbReference>
<dbReference type="SMART" id="SM00178">
    <property type="entry name" value="SAR"/>
    <property type="match status" value="1"/>
</dbReference>
<reference evidence="5" key="1">
    <citation type="submission" date="2022-07" db="EMBL/GenBank/DDBJ databases">
        <title>Genome analysis of Parmales, a sister group of diatoms, reveals the evolutionary specialization of diatoms from phago-mixotrophs to photoautotrophs.</title>
        <authorList>
            <person name="Ban H."/>
            <person name="Sato S."/>
            <person name="Yoshikawa S."/>
            <person name="Kazumasa Y."/>
            <person name="Nakamura Y."/>
            <person name="Ichinomiya M."/>
            <person name="Saitoh K."/>
            <person name="Sato N."/>
            <person name="Blanc-Mathieu R."/>
            <person name="Endo H."/>
            <person name="Kuwata A."/>
            <person name="Ogata H."/>
        </authorList>
    </citation>
    <scope>NUCLEOTIDE SEQUENCE</scope>
</reference>
<dbReference type="GO" id="GO:0046872">
    <property type="term" value="F:metal ion binding"/>
    <property type="evidence" value="ECO:0007669"/>
    <property type="project" value="UniProtKB-KW"/>
</dbReference>
<sequence>MGNNALSSSSYNTSNMSIKRLFKPKPIRTILLVGLNNSGKTTLLCNLVSKMLDYARDMENVEQISTCPTPGLSLVEFQQGRIKWRVWDMSGQGRFRNLWAYYSGHVQGIAFCVDVTDSDRIATARDELQSLLDQPRVRDMKIPIVIFANKADLGNADDLDEADNDKNKSKSLSMENVRMALGVDSINQNQKVKVMSSSGLTGTGVSEGFQWLNDAIRSVDKGEV</sequence>
<evidence type="ECO:0000313" key="6">
    <source>
        <dbReference type="Proteomes" id="UP001165082"/>
    </source>
</evidence>
<dbReference type="SMART" id="SM00175">
    <property type="entry name" value="RAB"/>
    <property type="match status" value="1"/>
</dbReference>
<evidence type="ECO:0008006" key="7">
    <source>
        <dbReference type="Google" id="ProtNLM"/>
    </source>
</evidence>